<dbReference type="Proteomes" id="UP000655443">
    <property type="component" value="Unassembled WGS sequence"/>
</dbReference>
<evidence type="ECO:0000313" key="1">
    <source>
        <dbReference type="EMBL" id="GHE02941.1"/>
    </source>
</evidence>
<evidence type="ECO:0000313" key="2">
    <source>
        <dbReference type="Proteomes" id="UP000655443"/>
    </source>
</evidence>
<proteinExistence type="predicted"/>
<protein>
    <submittedName>
        <fullName evidence="1">Uncharacterized protein</fullName>
    </submittedName>
</protein>
<dbReference type="AlphaFoldDB" id="A0A918YG42"/>
<sequence>MEVVARAFSDAPYLKMIGGGPGAVPGSIPARRLDACPPRRKQILSPARAPGHLGAMALVCVMQMGAG</sequence>
<reference evidence="1" key="1">
    <citation type="journal article" date="2014" name="Int. J. Syst. Evol. Microbiol.">
        <title>Complete genome sequence of Corynebacterium casei LMG S-19264T (=DSM 44701T), isolated from a smear-ripened cheese.</title>
        <authorList>
            <consortium name="US DOE Joint Genome Institute (JGI-PGF)"/>
            <person name="Walter F."/>
            <person name="Albersmeier A."/>
            <person name="Kalinowski J."/>
            <person name="Ruckert C."/>
        </authorList>
    </citation>
    <scope>NUCLEOTIDE SEQUENCE</scope>
    <source>
        <strain evidence="1">JCM 4714</strain>
    </source>
</reference>
<dbReference type="EMBL" id="BMVG01000005">
    <property type="protein sequence ID" value="GHE02941.1"/>
    <property type="molecule type" value="Genomic_DNA"/>
</dbReference>
<gene>
    <name evidence="1" type="ORF">GCM10010339_28250</name>
</gene>
<organism evidence="1 2">
    <name type="scientific">Streptomyces alanosinicus</name>
    <dbReference type="NCBI Taxonomy" id="68171"/>
    <lineage>
        <taxon>Bacteria</taxon>
        <taxon>Bacillati</taxon>
        <taxon>Actinomycetota</taxon>
        <taxon>Actinomycetes</taxon>
        <taxon>Kitasatosporales</taxon>
        <taxon>Streptomycetaceae</taxon>
        <taxon>Streptomyces</taxon>
    </lineage>
</organism>
<accession>A0A918YG42</accession>
<reference evidence="1" key="2">
    <citation type="submission" date="2020-09" db="EMBL/GenBank/DDBJ databases">
        <authorList>
            <person name="Sun Q."/>
            <person name="Ohkuma M."/>
        </authorList>
    </citation>
    <scope>NUCLEOTIDE SEQUENCE</scope>
    <source>
        <strain evidence="1">JCM 4714</strain>
    </source>
</reference>
<keyword evidence="2" id="KW-1185">Reference proteome</keyword>
<name>A0A918YG42_9ACTN</name>
<comment type="caution">
    <text evidence="1">The sequence shown here is derived from an EMBL/GenBank/DDBJ whole genome shotgun (WGS) entry which is preliminary data.</text>
</comment>